<dbReference type="Proteomes" id="UP001629744">
    <property type="component" value="Unassembled WGS sequence"/>
</dbReference>
<accession>A0ABW9FPW7</accession>
<feature type="domain" description="SWIM-type" evidence="2">
    <location>
        <begin position="110"/>
        <end position="145"/>
    </location>
</feature>
<dbReference type="PANTHER" id="PTHR38133">
    <property type="entry name" value="SLR1429 PROTEIN"/>
    <property type="match status" value="1"/>
</dbReference>
<keyword evidence="1" id="KW-0479">Metal-binding</keyword>
<evidence type="ECO:0000256" key="1">
    <source>
        <dbReference type="PROSITE-ProRule" id="PRU00325"/>
    </source>
</evidence>
<evidence type="ECO:0000259" key="2">
    <source>
        <dbReference type="PROSITE" id="PS50966"/>
    </source>
</evidence>
<keyword evidence="1" id="KW-0863">Zinc-finger</keyword>
<evidence type="ECO:0000313" key="3">
    <source>
        <dbReference type="EMBL" id="MFM1727183.1"/>
    </source>
</evidence>
<sequence>MGVKFGVTAWGRAWLRTVESTGASSPNSLLPQARALAGKGSVTLTAVEAGRIRAEVTVRGKVVPVEIAIPLWSGKESAAVRALVTRAGAGTRWVASGEIPDSLVAELTAKSISVTGVPSAHTTTCACTGRKRPCLHHLAAVYQLVSQIDEEPALAITLRDKLSPATRRAAAAAGADVIPLSQIDTAAFYGD</sequence>
<comment type="caution">
    <text evidence="3">The sequence shown here is derived from an EMBL/GenBank/DDBJ whole genome shotgun (WGS) entry which is preliminary data.</text>
</comment>
<keyword evidence="4" id="KW-1185">Reference proteome</keyword>
<reference evidence="3 4" key="1">
    <citation type="submission" date="2023-11" db="EMBL/GenBank/DDBJ databases">
        <authorList>
            <person name="Val-Calvo J."/>
            <person name="Scortti M."/>
            <person name="Vazquez-Boland J."/>
        </authorList>
    </citation>
    <scope>NUCLEOTIDE SEQUENCE [LARGE SCALE GENOMIC DNA]</scope>
    <source>
        <strain evidence="3 4">DSM 46662</strain>
    </source>
</reference>
<proteinExistence type="predicted"/>
<name>A0ABW9FPW7_9NOCA</name>
<dbReference type="RefSeq" id="WP_348608469.1">
    <property type="nucleotide sequence ID" value="NZ_CP157276.1"/>
</dbReference>
<dbReference type="PROSITE" id="PS50966">
    <property type="entry name" value="ZF_SWIM"/>
    <property type="match status" value="1"/>
</dbReference>
<protein>
    <recommendedName>
        <fullName evidence="2">SWIM-type domain-containing protein</fullName>
    </recommendedName>
</protein>
<evidence type="ECO:0000313" key="4">
    <source>
        <dbReference type="Proteomes" id="UP001629744"/>
    </source>
</evidence>
<dbReference type="InterPro" id="IPR007527">
    <property type="entry name" value="Znf_SWIM"/>
</dbReference>
<gene>
    <name evidence="3" type="ORF">ABEU19_000634</name>
</gene>
<dbReference type="PANTHER" id="PTHR38133:SF1">
    <property type="entry name" value="SLR1429 PROTEIN"/>
    <property type="match status" value="1"/>
</dbReference>
<keyword evidence="1" id="KW-0862">Zinc</keyword>
<dbReference type="EMBL" id="JBDLNU010000001">
    <property type="protein sequence ID" value="MFM1727183.1"/>
    <property type="molecule type" value="Genomic_DNA"/>
</dbReference>
<organism evidence="3 4">
    <name type="scientific">Prescottella soli</name>
    <dbReference type="NCBI Taxonomy" id="1543852"/>
    <lineage>
        <taxon>Bacteria</taxon>
        <taxon>Bacillati</taxon>
        <taxon>Actinomycetota</taxon>
        <taxon>Actinomycetes</taxon>
        <taxon>Mycobacteriales</taxon>
        <taxon>Nocardiaceae</taxon>
        <taxon>Prescottella</taxon>
    </lineage>
</organism>